<gene>
    <name evidence="1" type="ORF">LCGC14_2819950</name>
</gene>
<dbReference type="AlphaFoldDB" id="A0A0F8Z438"/>
<dbReference type="EMBL" id="LAZR01053417">
    <property type="protein sequence ID" value="KKK80790.1"/>
    <property type="molecule type" value="Genomic_DNA"/>
</dbReference>
<feature type="non-terminal residue" evidence="1">
    <location>
        <position position="1"/>
    </location>
</feature>
<evidence type="ECO:0000313" key="1">
    <source>
        <dbReference type="EMBL" id="KKK80790.1"/>
    </source>
</evidence>
<proteinExistence type="predicted"/>
<organism evidence="1">
    <name type="scientific">marine sediment metagenome</name>
    <dbReference type="NCBI Taxonomy" id="412755"/>
    <lineage>
        <taxon>unclassified sequences</taxon>
        <taxon>metagenomes</taxon>
        <taxon>ecological metagenomes</taxon>
    </lineage>
</organism>
<reference evidence="1" key="1">
    <citation type="journal article" date="2015" name="Nature">
        <title>Complex archaea that bridge the gap between prokaryotes and eukaryotes.</title>
        <authorList>
            <person name="Spang A."/>
            <person name="Saw J.H."/>
            <person name="Jorgensen S.L."/>
            <person name="Zaremba-Niedzwiedzka K."/>
            <person name="Martijn J."/>
            <person name="Lind A.E."/>
            <person name="van Eijk R."/>
            <person name="Schleper C."/>
            <person name="Guy L."/>
            <person name="Ettema T.J."/>
        </authorList>
    </citation>
    <scope>NUCLEOTIDE SEQUENCE</scope>
</reference>
<comment type="caution">
    <text evidence="1">The sequence shown here is derived from an EMBL/GenBank/DDBJ whole genome shotgun (WGS) entry which is preliminary data.</text>
</comment>
<protein>
    <submittedName>
        <fullName evidence="1">Uncharacterized protein</fullName>
    </submittedName>
</protein>
<accession>A0A0F8Z438</accession>
<sequence>VKQQREADIIERNGCEFEVMVVRDWFRDGGYNKAVVVRLGQ</sequence>
<name>A0A0F8Z438_9ZZZZ</name>